<feature type="region of interest" description="Disordered" evidence="1">
    <location>
        <begin position="531"/>
        <end position="572"/>
    </location>
</feature>
<comment type="caution">
    <text evidence="3">The sequence shown here is derived from an EMBL/GenBank/DDBJ whole genome shotgun (WGS) entry which is preliminary data.</text>
</comment>
<feature type="compositionally biased region" description="Low complexity" evidence="1">
    <location>
        <begin position="793"/>
        <end position="806"/>
    </location>
</feature>
<feature type="compositionally biased region" description="Basic and acidic residues" evidence="1">
    <location>
        <begin position="844"/>
        <end position="854"/>
    </location>
</feature>
<dbReference type="InterPro" id="IPR029071">
    <property type="entry name" value="Ubiquitin-like_domsf"/>
</dbReference>
<evidence type="ECO:0000256" key="1">
    <source>
        <dbReference type="SAM" id="MobiDB-lite"/>
    </source>
</evidence>
<dbReference type="AlphaFoldDB" id="A0A4U0UYE0"/>
<dbReference type="Gene3D" id="2.30.29.30">
    <property type="entry name" value="Pleckstrin-homology domain (PH domain)/Phosphotyrosine-binding domain (PTB)"/>
    <property type="match status" value="1"/>
</dbReference>
<dbReference type="Gene3D" id="3.10.20.90">
    <property type="entry name" value="Phosphatidylinositol 3-kinase Catalytic Subunit, Chain A, domain 1"/>
    <property type="match status" value="1"/>
</dbReference>
<feature type="region of interest" description="Disordered" evidence="1">
    <location>
        <begin position="492"/>
        <end position="514"/>
    </location>
</feature>
<feature type="region of interest" description="Disordered" evidence="1">
    <location>
        <begin position="597"/>
        <end position="854"/>
    </location>
</feature>
<reference evidence="3 4" key="1">
    <citation type="submission" date="2017-03" db="EMBL/GenBank/DDBJ databases">
        <title>Genomes of endolithic fungi from Antarctica.</title>
        <authorList>
            <person name="Coleine C."/>
            <person name="Masonjones S."/>
            <person name="Stajich J.E."/>
        </authorList>
    </citation>
    <scope>NUCLEOTIDE SEQUENCE [LARGE SCALE GENOMIC DNA]</scope>
    <source>
        <strain evidence="3 4">CCFEE 5311</strain>
    </source>
</reference>
<feature type="region of interest" description="Disordered" evidence="1">
    <location>
        <begin position="1"/>
        <end position="200"/>
    </location>
</feature>
<feature type="compositionally biased region" description="Pro residues" evidence="1">
    <location>
        <begin position="162"/>
        <end position="179"/>
    </location>
</feature>
<feature type="compositionally biased region" description="Polar residues" evidence="1">
    <location>
        <begin position="86"/>
        <end position="99"/>
    </location>
</feature>
<dbReference type="PROSITE" id="PS50270">
    <property type="entry name" value="NGF_2"/>
    <property type="match status" value="1"/>
</dbReference>
<feature type="domain" description="PH" evidence="2">
    <location>
        <begin position="368"/>
        <end position="471"/>
    </location>
</feature>
<sequence>MADATSQPKRVSRYRSQRRAQQLQEEEVPEAPPIPPDYAPADSGPVRTRSRYHRKNNANGQRTAITHDEDAVDAARPTQPYYSPPVQASQPENTDTSQHQRTKSTARRYHDRHASPPAQLGATNERDANIDADGYGSEEARAYHTDSHESRPQAGREYARPLMPPSQPSGELFPPPRPEPAQREKGPVTMDGPPASNKISATKSTSELLKYADSEGDSGGCFGLFKRRRSGIQPGGAEQTLNARPSQGLQDVPVSAVNAGDRRVLVECGKSKTVFPVTWATTSMDIIKSASNCMSERINTNSAVLLEHFGSVGLQRPLRRYEHIWTIMNSWDSDRQNSFLLVDPGTGTSEIELSVAGVPRQKPGDLQWLMTYSQRLGTWDKRTVTLRHDGQITVLKDINKSKDVVSICHLSDYDIYSPTQEKTRKKIKPPKKHCFAIKSQQKSIMFETTQNFVHFFCTNDRQVADHFYAAVQGWRSWYLVNVMDEGKKPKAAVRRSMDQEAGGALRSHKPGESLDSHYQLGSFKPLLDVDQFDNRPGTAKSANGPQGGFVKSANQFDPMISPERRRSTRVKQGPQVVLGNKVLADDEPLANLNRRASVNNKRSSFDNTRPDDIAAQGLLSKTYSQRQREGVGKENYRQQHARGDDDTRRQSMDLPQRGKSTRTRPEPRTDGSGGDLRRNKSNRNPAGSGTTSGDLGRSASTRARDFMPKPLVDLSPQYEGPPQHIKKGRGHIPDQIGAGGLIEAATSPDDPIGAPTATDWRGRNAQTGSPGLHAPPPPQQPRTRSNDRRDHQPQPQQQRPPTSTSRSPHDDHGPFTGEGLMAGSHAQSGWGGGELGRGVVTEAGRGKPLLDMREPSRFVEGSLLNRIEREDREGGRFGGGVERGEPG</sequence>
<dbReference type="EMBL" id="NAJP01000029">
    <property type="protein sequence ID" value="TKA41164.1"/>
    <property type="molecule type" value="Genomic_DNA"/>
</dbReference>
<dbReference type="SUPFAM" id="SSF50729">
    <property type="entry name" value="PH domain-like"/>
    <property type="match status" value="1"/>
</dbReference>
<dbReference type="PANTHER" id="PTHR38700">
    <property type="entry name" value="YALI0E22418P"/>
    <property type="match status" value="1"/>
</dbReference>
<feature type="compositionally biased region" description="Basic and acidic residues" evidence="1">
    <location>
        <begin position="626"/>
        <end position="651"/>
    </location>
</feature>
<dbReference type="SUPFAM" id="SSF54236">
    <property type="entry name" value="Ubiquitin-like"/>
    <property type="match status" value="1"/>
</dbReference>
<feature type="compositionally biased region" description="Polar residues" evidence="1">
    <location>
        <begin position="682"/>
        <end position="701"/>
    </location>
</feature>
<proteinExistence type="predicted"/>
<dbReference type="OrthoDB" id="43122at2759"/>
<feature type="compositionally biased region" description="Basic and acidic residues" evidence="1">
    <location>
        <begin position="138"/>
        <end position="151"/>
    </location>
</feature>
<evidence type="ECO:0000313" key="3">
    <source>
        <dbReference type="EMBL" id="TKA41164.1"/>
    </source>
</evidence>
<feature type="compositionally biased region" description="Basic residues" evidence="1">
    <location>
        <begin position="100"/>
        <end position="111"/>
    </location>
</feature>
<dbReference type="PANTHER" id="PTHR38700:SF1">
    <property type="entry name" value="PH DOMAIN-CONTAINING PROTEIN"/>
    <property type="match status" value="1"/>
</dbReference>
<name>A0A4U0UYE0_9PEZI</name>
<feature type="compositionally biased region" description="Polar residues" evidence="1">
    <location>
        <begin position="597"/>
        <end position="607"/>
    </location>
</feature>
<evidence type="ECO:0000259" key="2">
    <source>
        <dbReference type="Pfam" id="PF00169"/>
    </source>
</evidence>
<evidence type="ECO:0000313" key="4">
    <source>
        <dbReference type="Proteomes" id="UP000310066"/>
    </source>
</evidence>
<dbReference type="Pfam" id="PF00169">
    <property type="entry name" value="PH"/>
    <property type="match status" value="1"/>
</dbReference>
<dbReference type="InterPro" id="IPR001849">
    <property type="entry name" value="PH_domain"/>
</dbReference>
<gene>
    <name evidence="3" type="ORF">B0A54_07686</name>
</gene>
<protein>
    <recommendedName>
        <fullName evidence="2">PH domain-containing protein</fullName>
    </recommendedName>
</protein>
<organism evidence="3 4">
    <name type="scientific">Friedmanniomyces endolithicus</name>
    <dbReference type="NCBI Taxonomy" id="329885"/>
    <lineage>
        <taxon>Eukaryota</taxon>
        <taxon>Fungi</taxon>
        <taxon>Dikarya</taxon>
        <taxon>Ascomycota</taxon>
        <taxon>Pezizomycotina</taxon>
        <taxon>Dothideomycetes</taxon>
        <taxon>Dothideomycetidae</taxon>
        <taxon>Mycosphaerellales</taxon>
        <taxon>Teratosphaeriaceae</taxon>
        <taxon>Friedmanniomyces</taxon>
    </lineage>
</organism>
<dbReference type="STRING" id="329885.A0A4U0UYE0"/>
<dbReference type="InterPro" id="IPR011993">
    <property type="entry name" value="PH-like_dom_sf"/>
</dbReference>
<dbReference type="Proteomes" id="UP000310066">
    <property type="component" value="Unassembled WGS sequence"/>
</dbReference>
<accession>A0A4U0UYE0</accession>